<dbReference type="InterPro" id="IPR036676">
    <property type="entry name" value="PurM-like_C_sf"/>
</dbReference>
<name>A0ABP7WMN6_9GAMM</name>
<feature type="binding site" evidence="2">
    <location>
        <position position="218"/>
    </location>
    <ligand>
        <name>ATP</name>
        <dbReference type="ChEBI" id="CHEBI:30616"/>
    </ligand>
</feature>
<dbReference type="InterPro" id="IPR006283">
    <property type="entry name" value="ThiL-like"/>
</dbReference>
<keyword evidence="2" id="KW-0808">Transferase</keyword>
<evidence type="ECO:0000256" key="1">
    <source>
        <dbReference type="ARBA" id="ARBA00022977"/>
    </source>
</evidence>
<dbReference type="PANTHER" id="PTHR30270:SF0">
    <property type="entry name" value="THIAMINE-MONOPHOSPHATE KINASE"/>
    <property type="match status" value="1"/>
</dbReference>
<feature type="binding site" evidence="2">
    <location>
        <position position="50"/>
    </location>
    <ligand>
        <name>Mg(2+)</name>
        <dbReference type="ChEBI" id="CHEBI:18420"/>
        <label>4</label>
    </ligand>
</feature>
<protein>
    <recommendedName>
        <fullName evidence="2">Thiamine-monophosphate kinase</fullName>
        <shortName evidence="2">TMP kinase</shortName>
        <shortName evidence="2">Thiamine-phosphate kinase</shortName>
        <ecNumber evidence="2">2.7.4.16</ecNumber>
    </recommendedName>
</protein>
<dbReference type="Gene3D" id="3.90.650.10">
    <property type="entry name" value="PurM-like C-terminal domain"/>
    <property type="match status" value="1"/>
</dbReference>
<feature type="binding site" evidence="2">
    <location>
        <position position="80"/>
    </location>
    <ligand>
        <name>Mg(2+)</name>
        <dbReference type="ChEBI" id="CHEBI:18420"/>
        <label>4</label>
    </ligand>
</feature>
<comment type="caution">
    <text evidence="2">Lacks conserved residue(s) required for the propagation of feature annotation.</text>
</comment>
<dbReference type="GO" id="GO:0016301">
    <property type="term" value="F:kinase activity"/>
    <property type="evidence" value="ECO:0007669"/>
    <property type="project" value="UniProtKB-KW"/>
</dbReference>
<feature type="binding site" evidence="2">
    <location>
        <position position="127"/>
    </location>
    <ligand>
        <name>Mg(2+)</name>
        <dbReference type="ChEBI" id="CHEBI:18420"/>
        <label>1</label>
    </ligand>
</feature>
<feature type="domain" description="PurM-like N-terminal" evidence="3">
    <location>
        <begin position="33"/>
        <end position="141"/>
    </location>
</feature>
<dbReference type="EMBL" id="BAABDM010000002">
    <property type="protein sequence ID" value="GAA4091044.1"/>
    <property type="molecule type" value="Genomic_DNA"/>
</dbReference>
<comment type="caution">
    <text evidence="5">The sequence shown here is derived from an EMBL/GenBank/DDBJ whole genome shotgun (WGS) entry which is preliminary data.</text>
</comment>
<evidence type="ECO:0000259" key="4">
    <source>
        <dbReference type="Pfam" id="PF02769"/>
    </source>
</evidence>
<dbReference type="HAMAP" id="MF_02128">
    <property type="entry name" value="TMP_kinase"/>
    <property type="match status" value="1"/>
</dbReference>
<comment type="catalytic activity">
    <reaction evidence="2">
        <text>thiamine phosphate + ATP = thiamine diphosphate + ADP</text>
        <dbReference type="Rhea" id="RHEA:15913"/>
        <dbReference type="ChEBI" id="CHEBI:30616"/>
        <dbReference type="ChEBI" id="CHEBI:37575"/>
        <dbReference type="ChEBI" id="CHEBI:58937"/>
        <dbReference type="ChEBI" id="CHEBI:456216"/>
        <dbReference type="EC" id="2.7.4.16"/>
    </reaction>
</comment>
<keyword evidence="2" id="KW-0460">Magnesium</keyword>
<dbReference type="PIRSF" id="PIRSF005303">
    <property type="entry name" value="Thiam_monoph_kin"/>
    <property type="match status" value="1"/>
</dbReference>
<dbReference type="SUPFAM" id="SSF55326">
    <property type="entry name" value="PurM N-terminal domain-like"/>
    <property type="match status" value="1"/>
</dbReference>
<dbReference type="InterPro" id="IPR016188">
    <property type="entry name" value="PurM-like_N"/>
</dbReference>
<feature type="binding site" evidence="2">
    <location>
        <position position="35"/>
    </location>
    <ligand>
        <name>Mg(2+)</name>
        <dbReference type="ChEBI" id="CHEBI:18420"/>
        <label>4</label>
    </ligand>
</feature>
<keyword evidence="2" id="KW-0067">ATP-binding</keyword>
<keyword evidence="2" id="KW-0479">Metal-binding</keyword>
<feature type="domain" description="PurM-like C-terminal" evidence="4">
    <location>
        <begin position="155"/>
        <end position="306"/>
    </location>
</feature>
<feature type="binding site" evidence="2">
    <location>
        <position position="219"/>
    </location>
    <ligand>
        <name>Mg(2+)</name>
        <dbReference type="ChEBI" id="CHEBI:18420"/>
        <label>5</label>
    </ligand>
</feature>
<dbReference type="Gene3D" id="3.30.1330.10">
    <property type="entry name" value="PurM-like, N-terminal domain"/>
    <property type="match status" value="1"/>
</dbReference>
<dbReference type="RefSeq" id="WP_344933699.1">
    <property type="nucleotide sequence ID" value="NZ_BAABDM010000002.1"/>
</dbReference>
<proteinExistence type="inferred from homology"/>
<feature type="binding site" evidence="2">
    <location>
        <position position="266"/>
    </location>
    <ligand>
        <name>substrate</name>
    </ligand>
</feature>
<keyword evidence="2 5" id="KW-0418">Kinase</keyword>
<feature type="binding site" evidence="2">
    <location>
        <position position="216"/>
    </location>
    <ligand>
        <name>Mg(2+)</name>
        <dbReference type="ChEBI" id="CHEBI:18420"/>
        <label>3</label>
    </ligand>
</feature>
<keyword evidence="2" id="KW-0547">Nucleotide-binding</keyword>
<feature type="binding site" evidence="2">
    <location>
        <begin position="126"/>
        <end position="127"/>
    </location>
    <ligand>
        <name>ATP</name>
        <dbReference type="ChEBI" id="CHEBI:30616"/>
    </ligand>
</feature>
<feature type="binding site" evidence="2">
    <location>
        <position position="151"/>
    </location>
    <ligand>
        <name>ATP</name>
        <dbReference type="ChEBI" id="CHEBI:30616"/>
    </ligand>
</feature>
<accession>A0ABP7WMN6</accession>
<dbReference type="EC" id="2.7.4.16" evidence="2"/>
<gene>
    <name evidence="2 5" type="primary">thiL</name>
    <name evidence="5" type="ORF">GCM10022414_12820</name>
</gene>
<feature type="binding site" evidence="2">
    <location>
        <position position="52"/>
    </location>
    <ligand>
        <name>Mg(2+)</name>
        <dbReference type="ChEBI" id="CHEBI:18420"/>
        <label>2</label>
    </ligand>
</feature>
<organism evidence="5 6">
    <name type="scientific">Zhongshania borealis</name>
    <dbReference type="NCBI Taxonomy" id="889488"/>
    <lineage>
        <taxon>Bacteria</taxon>
        <taxon>Pseudomonadati</taxon>
        <taxon>Pseudomonadota</taxon>
        <taxon>Gammaproteobacteria</taxon>
        <taxon>Cellvibrionales</taxon>
        <taxon>Spongiibacteraceae</taxon>
        <taxon>Zhongshania</taxon>
    </lineage>
</organism>
<dbReference type="NCBIfam" id="TIGR01379">
    <property type="entry name" value="thiL"/>
    <property type="match status" value="1"/>
</dbReference>
<sequence>MQVSEFQLIQQYFKSGAEAALARPNSPVRCGIGDDCAVLALPAGEELLVSVDTLVESVHFPVNYPSDLLARRALAVCVSDLAACGAAPMGFTLALTLPDVDASWLAGFANALAEAASEYNIALVGGDTTRGPLCISLQVMGSAPAGTAILRSGAQPGDLIYVSGQLGDARAALAFLDKPASNLSLAEQAMLARYHAPSPRLILGQKLRGLATAAVDVSDGLAADLGHILTASGVSAVINTEKLPLSAALVKTCPERAVEFALSGGDDYELCFTAPAEHRATLAALSAELNLAITEIGYVDAGNGIQCYAADGSEITPAAGYQHF</sequence>
<evidence type="ECO:0000259" key="3">
    <source>
        <dbReference type="Pfam" id="PF00586"/>
    </source>
</evidence>
<dbReference type="Proteomes" id="UP001500392">
    <property type="component" value="Unassembled WGS sequence"/>
</dbReference>
<feature type="binding site" evidence="2">
    <location>
        <position position="35"/>
    </location>
    <ligand>
        <name>Mg(2+)</name>
        <dbReference type="ChEBI" id="CHEBI:18420"/>
        <label>3</label>
    </ligand>
</feature>
<dbReference type="InterPro" id="IPR010918">
    <property type="entry name" value="PurM-like_C_dom"/>
</dbReference>
<feature type="binding site" evidence="2">
    <location>
        <position position="321"/>
    </location>
    <ligand>
        <name>substrate</name>
    </ligand>
</feature>
<dbReference type="Pfam" id="PF00586">
    <property type="entry name" value="AIRS"/>
    <property type="match status" value="1"/>
</dbReference>
<dbReference type="PANTHER" id="PTHR30270">
    <property type="entry name" value="THIAMINE-MONOPHOSPHATE KINASE"/>
    <property type="match status" value="1"/>
</dbReference>
<reference evidence="6" key="1">
    <citation type="journal article" date="2019" name="Int. J. Syst. Evol. Microbiol.">
        <title>The Global Catalogue of Microorganisms (GCM) 10K type strain sequencing project: providing services to taxonomists for standard genome sequencing and annotation.</title>
        <authorList>
            <consortium name="The Broad Institute Genomics Platform"/>
            <consortium name="The Broad Institute Genome Sequencing Center for Infectious Disease"/>
            <person name="Wu L."/>
            <person name="Ma J."/>
        </authorList>
    </citation>
    <scope>NUCLEOTIDE SEQUENCE [LARGE SCALE GENOMIC DNA]</scope>
    <source>
        <strain evidence="6">JCM 17304</strain>
    </source>
</reference>
<feature type="binding site" evidence="2">
    <location>
        <position position="80"/>
    </location>
    <ligand>
        <name>Mg(2+)</name>
        <dbReference type="ChEBI" id="CHEBI:18420"/>
        <label>3</label>
    </ligand>
</feature>
<dbReference type="InterPro" id="IPR036921">
    <property type="entry name" value="PurM-like_N_sf"/>
</dbReference>
<dbReference type="Pfam" id="PF02769">
    <property type="entry name" value="AIRS_C"/>
    <property type="match status" value="1"/>
</dbReference>
<feature type="binding site" evidence="2">
    <location>
        <position position="80"/>
    </location>
    <ligand>
        <name>Mg(2+)</name>
        <dbReference type="ChEBI" id="CHEBI:18420"/>
        <label>2</label>
    </ligand>
</feature>
<comment type="pathway">
    <text evidence="2">Cofactor biosynthesis; thiamine diphosphate biosynthesis; thiamine diphosphate from thiamine phosphate: step 1/1.</text>
</comment>
<dbReference type="CDD" id="cd02194">
    <property type="entry name" value="ThiL"/>
    <property type="match status" value="1"/>
</dbReference>
<feature type="binding site" evidence="2">
    <location>
        <position position="52"/>
    </location>
    <ligand>
        <name>Mg(2+)</name>
        <dbReference type="ChEBI" id="CHEBI:18420"/>
        <label>1</label>
    </ligand>
</feature>
<evidence type="ECO:0000256" key="2">
    <source>
        <dbReference type="HAMAP-Rule" id="MF_02128"/>
    </source>
</evidence>
<dbReference type="SUPFAM" id="SSF56042">
    <property type="entry name" value="PurM C-terminal domain-like"/>
    <property type="match status" value="1"/>
</dbReference>
<feature type="binding site" evidence="2">
    <location>
        <position position="59"/>
    </location>
    <ligand>
        <name>substrate</name>
    </ligand>
</feature>
<keyword evidence="6" id="KW-1185">Reference proteome</keyword>
<evidence type="ECO:0000313" key="5">
    <source>
        <dbReference type="EMBL" id="GAA4091044.1"/>
    </source>
</evidence>
<comment type="similarity">
    <text evidence="2">Belongs to the thiamine-monophosphate kinase family.</text>
</comment>
<keyword evidence="1 2" id="KW-0784">Thiamine biosynthesis</keyword>
<comment type="miscellaneous">
    <text evidence="2">Reaction mechanism of ThiL seems to utilize a direct, inline transfer of the gamma-phosphate of ATP to TMP rather than a phosphorylated enzyme intermediate.</text>
</comment>
<comment type="function">
    <text evidence="2">Catalyzes the ATP-dependent phosphorylation of thiamine-monophosphate (TMP) to form thiamine-pyrophosphate (TPP), the active form of vitamin B1.</text>
</comment>
<evidence type="ECO:0000313" key="6">
    <source>
        <dbReference type="Proteomes" id="UP001500392"/>
    </source>
</evidence>